<evidence type="ECO:0000313" key="2">
    <source>
        <dbReference type="Proteomes" id="UP000249614"/>
    </source>
</evidence>
<proteinExistence type="predicted"/>
<evidence type="ECO:0008006" key="3">
    <source>
        <dbReference type="Google" id="ProtNLM"/>
    </source>
</evidence>
<sequence>MSVTQLLGPSSYLSYLGKAGDGCDANTHKARVEFEPGTPVDAYVKVYDEGDAPKGLVNELIGYVLAKHADIDVPVRSAIMLLSNAQMGYLPDGFRPMKDASGSVVAWCVEDVGGNTPKQAFRWTEEQGLEALRDDLKRWQKLVDVVALDAWVLNEDRNLGNLVRMAPGKYAVIDHGRVCTGNAWAVPLDRARVSHTNKLALAAWDSHNVEQAPAKVRSGVLSAFEAHATVLAKADPDLLEWLPRLVEGLEEQDVKDFLQQRATSVPKHYKTAFQVLL</sequence>
<dbReference type="Proteomes" id="UP000249614">
    <property type="component" value="Unassembled WGS sequence"/>
</dbReference>
<dbReference type="RefSeq" id="WP_111111998.1">
    <property type="nucleotide sequence ID" value="NZ_LXXM01000113.1"/>
</dbReference>
<accession>A0A2W6J484</accession>
<name>A0A2W6J484_STEMA</name>
<dbReference type="AlphaFoldDB" id="A0A2W6J484"/>
<gene>
    <name evidence="1" type="ORF">A7X83_05320</name>
</gene>
<protein>
    <recommendedName>
        <fullName evidence="3">Phosphatidylinositol kinase</fullName>
    </recommendedName>
</protein>
<organism evidence="1 2">
    <name type="scientific">Stenotrophomonas maltophilia</name>
    <name type="common">Pseudomonas maltophilia</name>
    <name type="synonym">Xanthomonas maltophilia</name>
    <dbReference type="NCBI Taxonomy" id="40324"/>
    <lineage>
        <taxon>Bacteria</taxon>
        <taxon>Pseudomonadati</taxon>
        <taxon>Pseudomonadota</taxon>
        <taxon>Gammaproteobacteria</taxon>
        <taxon>Lysobacterales</taxon>
        <taxon>Lysobacteraceae</taxon>
        <taxon>Stenotrophomonas</taxon>
        <taxon>Stenotrophomonas maltophilia group</taxon>
    </lineage>
</organism>
<reference evidence="1 2" key="1">
    <citation type="submission" date="2016-05" db="EMBL/GenBank/DDBJ databases">
        <authorList>
            <person name="Lavstsen T."/>
            <person name="Jespersen J.S."/>
        </authorList>
    </citation>
    <scope>NUCLEOTIDE SEQUENCE [LARGE SCALE GENOMIC DNA]</scope>
    <source>
        <strain evidence="1 2">SM-5815</strain>
    </source>
</reference>
<evidence type="ECO:0000313" key="1">
    <source>
        <dbReference type="EMBL" id="PZS93749.1"/>
    </source>
</evidence>
<comment type="caution">
    <text evidence="1">The sequence shown here is derived from an EMBL/GenBank/DDBJ whole genome shotgun (WGS) entry which is preliminary data.</text>
</comment>
<dbReference type="EMBL" id="LXXM01000113">
    <property type="protein sequence ID" value="PZS93749.1"/>
    <property type="molecule type" value="Genomic_DNA"/>
</dbReference>